<dbReference type="AlphaFoldDB" id="X1I0I2"/>
<dbReference type="EMBL" id="BARU01019298">
    <property type="protein sequence ID" value="GAH51048.1"/>
    <property type="molecule type" value="Genomic_DNA"/>
</dbReference>
<comment type="caution">
    <text evidence="1">The sequence shown here is derived from an EMBL/GenBank/DDBJ whole genome shotgun (WGS) entry which is preliminary data.</text>
</comment>
<accession>X1I0I2</accession>
<gene>
    <name evidence="1" type="ORF">S03H2_31791</name>
</gene>
<protein>
    <submittedName>
        <fullName evidence="1">Uncharacterized protein</fullName>
    </submittedName>
</protein>
<feature type="non-terminal residue" evidence="1">
    <location>
        <position position="244"/>
    </location>
</feature>
<reference evidence="1" key="1">
    <citation type="journal article" date="2014" name="Front. Microbiol.">
        <title>High frequency of phylogenetically diverse reductive dehalogenase-homologous genes in deep subseafloor sedimentary metagenomes.</title>
        <authorList>
            <person name="Kawai M."/>
            <person name="Futagami T."/>
            <person name="Toyoda A."/>
            <person name="Takaki Y."/>
            <person name="Nishi S."/>
            <person name="Hori S."/>
            <person name="Arai W."/>
            <person name="Tsubouchi T."/>
            <person name="Morono Y."/>
            <person name="Uchiyama I."/>
            <person name="Ito T."/>
            <person name="Fujiyama A."/>
            <person name="Inagaki F."/>
            <person name="Takami H."/>
        </authorList>
    </citation>
    <scope>NUCLEOTIDE SEQUENCE</scope>
    <source>
        <strain evidence="1">Expedition CK06-06</strain>
    </source>
</reference>
<proteinExistence type="predicted"/>
<sequence>MKKLIILLMIVSLIFMSIAPNVFAVFSAANIGPTTDLDGDVNIPDGKSYYINKVLLSIDMITTEDLIVKADFADEDWGDLSVVSNEVTIDEDVIDKANFKDEDWGELTVATNEVTINNDVIGAEHFATQDWGDVNINAEGVAEVQDLTIADEAQGDILYRGAAGWIRLAKDVGKYLKSGDTPSWDTPAGAGDIEAVGDCISGDALDGTDDGGTWIKLYDGDSHNVQIIPTNIAANRVITLPDSD</sequence>
<name>X1I0I2_9ZZZZ</name>
<evidence type="ECO:0000313" key="1">
    <source>
        <dbReference type="EMBL" id="GAH51048.1"/>
    </source>
</evidence>
<organism evidence="1">
    <name type="scientific">marine sediment metagenome</name>
    <dbReference type="NCBI Taxonomy" id="412755"/>
    <lineage>
        <taxon>unclassified sequences</taxon>
        <taxon>metagenomes</taxon>
        <taxon>ecological metagenomes</taxon>
    </lineage>
</organism>